<dbReference type="Pfam" id="PF00512">
    <property type="entry name" value="HisKA"/>
    <property type="match status" value="1"/>
</dbReference>
<keyword evidence="4" id="KW-0597">Phosphoprotein</keyword>
<feature type="domain" description="Histidine kinase" evidence="9">
    <location>
        <begin position="251"/>
        <end position="464"/>
    </location>
</feature>
<keyword evidence="6 11" id="KW-0418">Kinase</keyword>
<gene>
    <name evidence="11" type="ORF">EDD66_108121</name>
</gene>
<keyword evidence="12" id="KW-1185">Reference proteome</keyword>
<keyword evidence="8" id="KW-0812">Transmembrane</keyword>
<feature type="domain" description="HAMP" evidence="10">
    <location>
        <begin position="190"/>
        <end position="243"/>
    </location>
</feature>
<dbReference type="PRINTS" id="PR00344">
    <property type="entry name" value="BCTRLSENSOR"/>
</dbReference>
<keyword evidence="5" id="KW-0808">Transferase</keyword>
<dbReference type="SUPFAM" id="SSF158472">
    <property type="entry name" value="HAMP domain-like"/>
    <property type="match status" value="1"/>
</dbReference>
<dbReference type="AlphaFoldDB" id="A0A3N1XI61"/>
<dbReference type="PROSITE" id="PS50109">
    <property type="entry name" value="HIS_KIN"/>
    <property type="match status" value="1"/>
</dbReference>
<dbReference type="InterPro" id="IPR050351">
    <property type="entry name" value="BphY/WalK/GraS-like"/>
</dbReference>
<dbReference type="InterPro" id="IPR036890">
    <property type="entry name" value="HATPase_C_sf"/>
</dbReference>
<evidence type="ECO:0000256" key="3">
    <source>
        <dbReference type="ARBA" id="ARBA00012438"/>
    </source>
</evidence>
<dbReference type="GO" id="GO:0016036">
    <property type="term" value="P:cellular response to phosphate starvation"/>
    <property type="evidence" value="ECO:0007669"/>
    <property type="project" value="TreeGrafter"/>
</dbReference>
<dbReference type="SUPFAM" id="SSF47384">
    <property type="entry name" value="Homodimeric domain of signal transducing histidine kinase"/>
    <property type="match status" value="1"/>
</dbReference>
<comment type="subcellular location">
    <subcellularLocation>
        <location evidence="2">Membrane</location>
    </subcellularLocation>
</comment>
<dbReference type="InterPro" id="IPR003661">
    <property type="entry name" value="HisK_dim/P_dom"/>
</dbReference>
<proteinExistence type="predicted"/>
<dbReference type="SMART" id="SM00387">
    <property type="entry name" value="HATPase_c"/>
    <property type="match status" value="1"/>
</dbReference>
<dbReference type="Pfam" id="PF02518">
    <property type="entry name" value="HATPase_c"/>
    <property type="match status" value="1"/>
</dbReference>
<dbReference type="InterPro" id="IPR003660">
    <property type="entry name" value="HAMP_dom"/>
</dbReference>
<comment type="caution">
    <text evidence="11">The sequence shown here is derived from an EMBL/GenBank/DDBJ whole genome shotgun (WGS) entry which is preliminary data.</text>
</comment>
<evidence type="ECO:0000313" key="12">
    <source>
        <dbReference type="Proteomes" id="UP000273083"/>
    </source>
</evidence>
<dbReference type="Proteomes" id="UP000273083">
    <property type="component" value="Unassembled WGS sequence"/>
</dbReference>
<dbReference type="SMART" id="SM00304">
    <property type="entry name" value="HAMP"/>
    <property type="match status" value="1"/>
</dbReference>
<dbReference type="InterPro" id="IPR004358">
    <property type="entry name" value="Sig_transdc_His_kin-like_C"/>
</dbReference>
<dbReference type="GO" id="GO:0000155">
    <property type="term" value="F:phosphorelay sensor kinase activity"/>
    <property type="evidence" value="ECO:0007669"/>
    <property type="project" value="InterPro"/>
</dbReference>
<evidence type="ECO:0000256" key="4">
    <source>
        <dbReference type="ARBA" id="ARBA00022553"/>
    </source>
</evidence>
<evidence type="ECO:0000256" key="7">
    <source>
        <dbReference type="ARBA" id="ARBA00023012"/>
    </source>
</evidence>
<dbReference type="GO" id="GO:0005886">
    <property type="term" value="C:plasma membrane"/>
    <property type="evidence" value="ECO:0007669"/>
    <property type="project" value="TreeGrafter"/>
</dbReference>
<dbReference type="RefSeq" id="WP_123610108.1">
    <property type="nucleotide sequence ID" value="NZ_RJVG01000008.1"/>
</dbReference>
<feature type="transmembrane region" description="Helical" evidence="8">
    <location>
        <begin position="12"/>
        <end position="32"/>
    </location>
</feature>
<evidence type="ECO:0000256" key="6">
    <source>
        <dbReference type="ARBA" id="ARBA00022777"/>
    </source>
</evidence>
<dbReference type="EC" id="2.7.13.3" evidence="3"/>
<evidence type="ECO:0000256" key="5">
    <source>
        <dbReference type="ARBA" id="ARBA00022679"/>
    </source>
</evidence>
<keyword evidence="7" id="KW-0902">Two-component regulatory system</keyword>
<dbReference type="Gene3D" id="6.10.340.10">
    <property type="match status" value="1"/>
</dbReference>
<dbReference type="SUPFAM" id="SSF55874">
    <property type="entry name" value="ATPase domain of HSP90 chaperone/DNA topoisomerase II/histidine kinase"/>
    <property type="match status" value="1"/>
</dbReference>
<dbReference type="OrthoDB" id="9786919at2"/>
<evidence type="ECO:0000256" key="2">
    <source>
        <dbReference type="ARBA" id="ARBA00004370"/>
    </source>
</evidence>
<dbReference type="InterPro" id="IPR005467">
    <property type="entry name" value="His_kinase_dom"/>
</dbReference>
<dbReference type="Gene3D" id="3.30.565.10">
    <property type="entry name" value="Histidine kinase-like ATPase, C-terminal domain"/>
    <property type="match status" value="1"/>
</dbReference>
<dbReference type="CDD" id="cd00082">
    <property type="entry name" value="HisKA"/>
    <property type="match status" value="1"/>
</dbReference>
<dbReference type="SMART" id="SM00388">
    <property type="entry name" value="HisKA"/>
    <property type="match status" value="1"/>
</dbReference>
<dbReference type="PANTHER" id="PTHR45453">
    <property type="entry name" value="PHOSPHATE REGULON SENSOR PROTEIN PHOR"/>
    <property type="match status" value="1"/>
</dbReference>
<dbReference type="InterPro" id="IPR003594">
    <property type="entry name" value="HATPase_dom"/>
</dbReference>
<sequence>MKISLKVKLTISYVLISLFLVFSLLFAARYMINNQFEYYVKKNQNENARLISEQVVKAFKQAEGIPSNETLINIGDMALEKGFILRIYNTSGNMIWCMDLVDNASCGTMLHNIENNMKSIYPNFDGKYVETNFLIKDSETVLGTINLGHYGPFYFGDSEVQFLKIMNQVFLFGAIAALFIAICLGFLMASRITRPIHRIIDQTHEMEQGKYKHLIDISTNTLELSTMIQSVNSLATTLERQSIIRKNLARNYAHEIRTPLASLRSNLEAMIDGIWEPTKERLESCNEEILRLTRMIGDIDKLVAIEDENLILTKEKFDLLELIHQITMNFDSLLLEKKIDLIILGKSSMIYADKDKIGQVLINLISNGIKYSNDYGKIIIQINQDKEKTELIIEDTGIGMAQEELPLIFEHLYRTDKSRSSSTGGSGIGLAVVKAIIDAHNGKISVTSVLGKGSTFLVSLPNNF</sequence>
<dbReference type="EMBL" id="RJVG01000008">
    <property type="protein sequence ID" value="ROR26399.1"/>
    <property type="molecule type" value="Genomic_DNA"/>
</dbReference>
<evidence type="ECO:0000313" key="11">
    <source>
        <dbReference type="EMBL" id="ROR26399.1"/>
    </source>
</evidence>
<keyword evidence="8" id="KW-0472">Membrane</keyword>
<name>A0A3N1XI61_9FIRM</name>
<organism evidence="11 12">
    <name type="scientific">Mobilisporobacter senegalensis</name>
    <dbReference type="NCBI Taxonomy" id="1329262"/>
    <lineage>
        <taxon>Bacteria</taxon>
        <taxon>Bacillati</taxon>
        <taxon>Bacillota</taxon>
        <taxon>Clostridia</taxon>
        <taxon>Lachnospirales</taxon>
        <taxon>Lachnospiraceae</taxon>
        <taxon>Mobilisporobacter</taxon>
    </lineage>
</organism>
<comment type="catalytic activity">
    <reaction evidence="1">
        <text>ATP + protein L-histidine = ADP + protein N-phospho-L-histidine.</text>
        <dbReference type="EC" id="2.7.13.3"/>
    </reaction>
</comment>
<protein>
    <recommendedName>
        <fullName evidence="3">histidine kinase</fullName>
        <ecNumber evidence="3">2.7.13.3</ecNumber>
    </recommendedName>
</protein>
<accession>A0A3N1XI61</accession>
<dbReference type="GO" id="GO:0004721">
    <property type="term" value="F:phosphoprotein phosphatase activity"/>
    <property type="evidence" value="ECO:0007669"/>
    <property type="project" value="TreeGrafter"/>
</dbReference>
<dbReference type="PROSITE" id="PS50885">
    <property type="entry name" value="HAMP"/>
    <property type="match status" value="1"/>
</dbReference>
<evidence type="ECO:0000259" key="9">
    <source>
        <dbReference type="PROSITE" id="PS50109"/>
    </source>
</evidence>
<reference evidence="11 12" key="1">
    <citation type="submission" date="2018-11" db="EMBL/GenBank/DDBJ databases">
        <title>Genomic Encyclopedia of Type Strains, Phase IV (KMG-IV): sequencing the most valuable type-strain genomes for metagenomic binning, comparative biology and taxonomic classification.</title>
        <authorList>
            <person name="Goeker M."/>
        </authorList>
    </citation>
    <scope>NUCLEOTIDE SEQUENCE [LARGE SCALE GENOMIC DNA]</scope>
    <source>
        <strain evidence="11 12">DSM 26537</strain>
    </source>
</reference>
<feature type="transmembrane region" description="Helical" evidence="8">
    <location>
        <begin position="169"/>
        <end position="189"/>
    </location>
</feature>
<evidence type="ECO:0000259" key="10">
    <source>
        <dbReference type="PROSITE" id="PS50885"/>
    </source>
</evidence>
<keyword evidence="8" id="KW-1133">Transmembrane helix</keyword>
<evidence type="ECO:0000256" key="8">
    <source>
        <dbReference type="SAM" id="Phobius"/>
    </source>
</evidence>
<dbReference type="Gene3D" id="1.10.287.130">
    <property type="match status" value="1"/>
</dbReference>
<dbReference type="FunFam" id="3.30.565.10:FF:000006">
    <property type="entry name" value="Sensor histidine kinase WalK"/>
    <property type="match status" value="1"/>
</dbReference>
<dbReference type="Pfam" id="PF00672">
    <property type="entry name" value="HAMP"/>
    <property type="match status" value="1"/>
</dbReference>
<evidence type="ECO:0000256" key="1">
    <source>
        <dbReference type="ARBA" id="ARBA00000085"/>
    </source>
</evidence>
<dbReference type="PANTHER" id="PTHR45453:SF1">
    <property type="entry name" value="PHOSPHATE REGULON SENSOR PROTEIN PHOR"/>
    <property type="match status" value="1"/>
</dbReference>
<dbReference type="InterPro" id="IPR036097">
    <property type="entry name" value="HisK_dim/P_sf"/>
</dbReference>